<dbReference type="SMART" id="SM00406">
    <property type="entry name" value="IGv"/>
    <property type="match status" value="1"/>
</dbReference>
<dbReference type="Ensembl" id="ENSPNAT00000041624.1">
    <property type="protein sequence ID" value="ENSPNAP00000049103.1"/>
    <property type="gene ID" value="ENSPNAG00000034481.1"/>
</dbReference>
<dbReference type="Pfam" id="PF07686">
    <property type="entry name" value="V-set"/>
    <property type="match status" value="1"/>
</dbReference>
<keyword evidence="3" id="KW-0675">Receptor</keyword>
<evidence type="ECO:0000256" key="3">
    <source>
        <dbReference type="ARBA" id="ARBA00023170"/>
    </source>
</evidence>
<keyword evidence="5" id="KW-1279">T cell receptor</keyword>
<dbReference type="SMART" id="SM00409">
    <property type="entry name" value="IG"/>
    <property type="match status" value="1"/>
</dbReference>
<accession>A0AAR2LSY2</accession>
<feature type="domain" description="Ig-like" evidence="6">
    <location>
        <begin position="22"/>
        <end position="119"/>
    </location>
</feature>
<evidence type="ECO:0000256" key="2">
    <source>
        <dbReference type="ARBA" id="ARBA00023130"/>
    </source>
</evidence>
<evidence type="ECO:0000313" key="7">
    <source>
        <dbReference type="Ensembl" id="ENSPNAP00000079680.1"/>
    </source>
</evidence>
<dbReference type="InterPro" id="IPR007110">
    <property type="entry name" value="Ig-like_dom"/>
</dbReference>
<dbReference type="GO" id="GO:0002250">
    <property type="term" value="P:adaptive immune response"/>
    <property type="evidence" value="ECO:0007669"/>
    <property type="project" value="UniProtKB-KW"/>
</dbReference>
<evidence type="ECO:0000256" key="4">
    <source>
        <dbReference type="ARBA" id="ARBA00023319"/>
    </source>
</evidence>
<name>A0AAR2LSY2_PYGNA</name>
<protein>
    <recommendedName>
        <fullName evidence="6">Ig-like domain-containing protein</fullName>
    </recommendedName>
</protein>
<sequence>VGSNFPFNMFNTCMSAHILKAPLKNTIHAVEDQTLTLSCKYSSSNVYLYWYRQYPSSKLDFLLYTDESGRVSGSPPPGFTAKVQNKIMNLEISSAKLSDSAPYYCASRPTVTRSPATLYKN</sequence>
<dbReference type="PANTHER" id="PTHR19367">
    <property type="entry name" value="T-CELL RECEPTOR ALPHA CHAIN V REGION"/>
    <property type="match status" value="1"/>
</dbReference>
<evidence type="ECO:0000313" key="8">
    <source>
        <dbReference type="Proteomes" id="UP001501920"/>
    </source>
</evidence>
<reference evidence="7" key="2">
    <citation type="submission" date="2025-05" db="UniProtKB">
        <authorList>
            <consortium name="Ensembl"/>
        </authorList>
    </citation>
    <scope>IDENTIFICATION</scope>
</reference>
<dbReference type="InterPro" id="IPR013106">
    <property type="entry name" value="Ig_V-set"/>
</dbReference>
<keyword evidence="8" id="KW-1185">Reference proteome</keyword>
<keyword evidence="4" id="KW-0393">Immunoglobulin domain</keyword>
<dbReference type="Ensembl" id="ENSPNAT00000080570.1">
    <property type="protein sequence ID" value="ENSPNAP00000068821.1"/>
    <property type="gene ID" value="ENSPNAG00000032230.1"/>
</dbReference>
<organism evidence="7 8">
    <name type="scientific">Pygocentrus nattereri</name>
    <name type="common">Red-bellied piranha</name>
    <dbReference type="NCBI Taxonomy" id="42514"/>
    <lineage>
        <taxon>Eukaryota</taxon>
        <taxon>Metazoa</taxon>
        <taxon>Chordata</taxon>
        <taxon>Craniata</taxon>
        <taxon>Vertebrata</taxon>
        <taxon>Euteleostomi</taxon>
        <taxon>Actinopterygii</taxon>
        <taxon>Neopterygii</taxon>
        <taxon>Teleostei</taxon>
        <taxon>Ostariophysi</taxon>
        <taxon>Characiformes</taxon>
        <taxon>Characoidei</taxon>
        <taxon>Pygocentrus</taxon>
    </lineage>
</organism>
<proteinExistence type="predicted"/>
<dbReference type="InterPro" id="IPR051287">
    <property type="entry name" value="TCR_variable_region"/>
</dbReference>
<dbReference type="GO" id="GO:0042101">
    <property type="term" value="C:T cell receptor complex"/>
    <property type="evidence" value="ECO:0007669"/>
    <property type="project" value="UniProtKB-KW"/>
</dbReference>
<dbReference type="SUPFAM" id="SSF48726">
    <property type="entry name" value="Immunoglobulin"/>
    <property type="match status" value="1"/>
</dbReference>
<dbReference type="PROSITE" id="PS50835">
    <property type="entry name" value="IG_LIKE"/>
    <property type="match status" value="1"/>
</dbReference>
<dbReference type="InterPro" id="IPR003599">
    <property type="entry name" value="Ig_sub"/>
</dbReference>
<dbReference type="PANTHER" id="PTHR19367:SF18">
    <property type="entry name" value="T CELL RECEPTOR ALPHA VARIABLE 16"/>
    <property type="match status" value="1"/>
</dbReference>
<evidence type="ECO:0000259" key="6">
    <source>
        <dbReference type="PROSITE" id="PS50835"/>
    </source>
</evidence>
<dbReference type="Gene3D" id="2.60.40.10">
    <property type="entry name" value="Immunoglobulins"/>
    <property type="match status" value="1"/>
</dbReference>
<evidence type="ECO:0000256" key="5">
    <source>
        <dbReference type="ARBA" id="ARBA00043266"/>
    </source>
</evidence>
<evidence type="ECO:0000256" key="1">
    <source>
        <dbReference type="ARBA" id="ARBA00022729"/>
    </source>
</evidence>
<keyword evidence="1" id="KW-0732">Signal</keyword>
<reference evidence="7 8" key="1">
    <citation type="submission" date="2020-10" db="EMBL/GenBank/DDBJ databases">
        <title>Pygocentrus nattereri (red-bellied piranha) genome, fPygNat1, primary haplotype.</title>
        <authorList>
            <person name="Myers G."/>
            <person name="Meyer A."/>
            <person name="Karagic N."/>
            <person name="Pippel M."/>
            <person name="Winkler S."/>
            <person name="Tracey A."/>
            <person name="Wood J."/>
            <person name="Formenti G."/>
            <person name="Howe K."/>
            <person name="Fedrigo O."/>
            <person name="Jarvis E.D."/>
        </authorList>
    </citation>
    <scope>NUCLEOTIDE SEQUENCE [LARGE SCALE GENOMIC DNA]</scope>
</reference>
<dbReference type="GeneTree" id="ENSGT00940000177319"/>
<keyword evidence="2" id="KW-1064">Adaptive immunity</keyword>
<dbReference type="InterPro" id="IPR036179">
    <property type="entry name" value="Ig-like_dom_sf"/>
</dbReference>
<dbReference type="Proteomes" id="UP001501920">
    <property type="component" value="Chromosome 2"/>
</dbReference>
<dbReference type="AlphaFoldDB" id="A0AAR2LSY2"/>
<dbReference type="InterPro" id="IPR013783">
    <property type="entry name" value="Ig-like_fold"/>
</dbReference>
<keyword evidence="5" id="KW-0391">Immunity</keyword>
<dbReference type="Ensembl" id="ENSPNAT00000069566.1">
    <property type="protein sequence ID" value="ENSPNAP00000079680.1"/>
    <property type="gene ID" value="ENSPNAG00000035107.1"/>
</dbReference>